<feature type="transmembrane region" description="Helical" evidence="7">
    <location>
        <begin position="35"/>
        <end position="55"/>
    </location>
</feature>
<sequence>MDSFPWLLLLCFAMFAGSFLAGSVPLAFHLSKQHLQIISTFGSGMLVGTALIVILPEGVETLYALQSASTATAGSSATGSTAAAGTEFEAHKYIGAALAVGFVAMFVLDNLGGGHAQAHSGKGGGGGGGGHIVAVNDYRGEDVEEKRKGVSTATVGLMVHAAADGVALGAASASDRGSLELIVFFAIMLHKAPSAFGLSTFLLADGSFSRRSIQKHLVAFALAAPLAAIATYTVLSGDAFASDTPGGGGGDAATAKWTGVLLLFSAGTFLYVATMHILPEVYNTTGKQSRGGGGGSGGGAAGGGGGAALAAGHEHHHHRKLSAVQIVCLIAGVFMPLLLAVEHSH</sequence>
<evidence type="ECO:0000256" key="1">
    <source>
        <dbReference type="ARBA" id="ARBA00004127"/>
    </source>
</evidence>
<keyword evidence="3 7" id="KW-0812">Transmembrane</keyword>
<evidence type="ECO:0000256" key="5">
    <source>
        <dbReference type="ARBA" id="ARBA00023034"/>
    </source>
</evidence>
<dbReference type="GO" id="GO:0006829">
    <property type="term" value="P:zinc ion transport"/>
    <property type="evidence" value="ECO:0007669"/>
    <property type="project" value="InterPro"/>
</dbReference>
<dbReference type="InterPro" id="IPR045891">
    <property type="entry name" value="ZIP9"/>
</dbReference>
<feature type="transmembrane region" description="Helical" evidence="7">
    <location>
        <begin position="149"/>
        <end position="170"/>
    </location>
</feature>
<keyword evidence="9" id="KW-1185">Reference proteome</keyword>
<feature type="transmembrane region" description="Helical" evidence="7">
    <location>
        <begin position="216"/>
        <end position="235"/>
    </location>
</feature>
<protein>
    <submittedName>
        <fullName evidence="8">Uncharacterized protein</fullName>
    </submittedName>
</protein>
<reference evidence="8" key="1">
    <citation type="submission" date="2020-05" db="EMBL/GenBank/DDBJ databases">
        <title>Phylogenomic resolution of chytrid fungi.</title>
        <authorList>
            <person name="Stajich J.E."/>
            <person name="Amses K."/>
            <person name="Simmons R."/>
            <person name="Seto K."/>
            <person name="Myers J."/>
            <person name="Bonds A."/>
            <person name="Quandt C.A."/>
            <person name="Barry K."/>
            <person name="Liu P."/>
            <person name="Grigoriev I."/>
            <person name="Longcore J.E."/>
            <person name="James T.Y."/>
        </authorList>
    </citation>
    <scope>NUCLEOTIDE SEQUENCE</scope>
    <source>
        <strain evidence="8">JEL0379</strain>
    </source>
</reference>
<organism evidence="8 9">
    <name type="scientific">Geranomyces variabilis</name>
    <dbReference type="NCBI Taxonomy" id="109894"/>
    <lineage>
        <taxon>Eukaryota</taxon>
        <taxon>Fungi</taxon>
        <taxon>Fungi incertae sedis</taxon>
        <taxon>Chytridiomycota</taxon>
        <taxon>Chytridiomycota incertae sedis</taxon>
        <taxon>Chytridiomycetes</taxon>
        <taxon>Spizellomycetales</taxon>
        <taxon>Powellomycetaceae</taxon>
        <taxon>Geranomyces</taxon>
    </lineage>
</organism>
<keyword evidence="4 7" id="KW-1133">Transmembrane helix</keyword>
<feature type="transmembrane region" description="Helical" evidence="7">
    <location>
        <begin position="6"/>
        <end position="28"/>
    </location>
</feature>
<dbReference type="GO" id="GO:0000139">
    <property type="term" value="C:Golgi membrane"/>
    <property type="evidence" value="ECO:0007669"/>
    <property type="project" value="UniProtKB-SubCell"/>
</dbReference>
<accession>A0AAD5XNI7</accession>
<dbReference type="Pfam" id="PF02535">
    <property type="entry name" value="Zip"/>
    <property type="match status" value="1"/>
</dbReference>
<dbReference type="EMBL" id="JADGJQ010000063">
    <property type="protein sequence ID" value="KAJ3174563.1"/>
    <property type="molecule type" value="Genomic_DNA"/>
</dbReference>
<feature type="transmembrane region" description="Helical" evidence="7">
    <location>
        <begin position="321"/>
        <end position="341"/>
    </location>
</feature>
<name>A0AAD5XNI7_9FUNG</name>
<evidence type="ECO:0000256" key="6">
    <source>
        <dbReference type="ARBA" id="ARBA00023136"/>
    </source>
</evidence>
<evidence type="ECO:0000313" key="9">
    <source>
        <dbReference type="Proteomes" id="UP001212152"/>
    </source>
</evidence>
<dbReference type="PANTHER" id="PTHR16133">
    <property type="entry name" value="SOLUTE CARRIER FAMILY 39 ZINC TRANSPORTER , MEMBER 9-RELATED"/>
    <property type="match status" value="1"/>
</dbReference>
<dbReference type="GO" id="GO:0046873">
    <property type="term" value="F:metal ion transmembrane transporter activity"/>
    <property type="evidence" value="ECO:0007669"/>
    <property type="project" value="InterPro"/>
</dbReference>
<evidence type="ECO:0000313" key="8">
    <source>
        <dbReference type="EMBL" id="KAJ3174563.1"/>
    </source>
</evidence>
<feature type="transmembrane region" description="Helical" evidence="7">
    <location>
        <begin position="182"/>
        <end position="204"/>
    </location>
</feature>
<feature type="transmembrane region" description="Helical" evidence="7">
    <location>
        <begin position="255"/>
        <end position="278"/>
    </location>
</feature>
<evidence type="ECO:0000256" key="4">
    <source>
        <dbReference type="ARBA" id="ARBA00022989"/>
    </source>
</evidence>
<dbReference type="InterPro" id="IPR003689">
    <property type="entry name" value="ZIP"/>
</dbReference>
<evidence type="ECO:0000256" key="2">
    <source>
        <dbReference type="ARBA" id="ARBA00004394"/>
    </source>
</evidence>
<evidence type="ECO:0000256" key="3">
    <source>
        <dbReference type="ARBA" id="ARBA00022692"/>
    </source>
</evidence>
<keyword evidence="5" id="KW-0333">Golgi apparatus</keyword>
<comment type="caution">
    <text evidence="8">The sequence shown here is derived from an EMBL/GenBank/DDBJ whole genome shotgun (WGS) entry which is preliminary data.</text>
</comment>
<gene>
    <name evidence="8" type="ORF">HDU87_007045</name>
</gene>
<keyword evidence="6 7" id="KW-0472">Membrane</keyword>
<dbReference type="Proteomes" id="UP001212152">
    <property type="component" value="Unassembled WGS sequence"/>
</dbReference>
<comment type="subcellular location">
    <subcellularLocation>
        <location evidence="1">Endomembrane system</location>
        <topology evidence="1">Multi-pass membrane protein</topology>
    </subcellularLocation>
    <subcellularLocation>
        <location evidence="2">Golgi apparatus membrane</location>
    </subcellularLocation>
</comment>
<dbReference type="PANTHER" id="PTHR16133:SF0">
    <property type="entry name" value="ZINC_IRON REGULATED TRANSPORTER-RELATED PROTEIN 102B, ISOFORM E"/>
    <property type="match status" value="1"/>
</dbReference>
<dbReference type="AlphaFoldDB" id="A0AAD5XNI7"/>
<proteinExistence type="predicted"/>
<evidence type="ECO:0000256" key="7">
    <source>
        <dbReference type="SAM" id="Phobius"/>
    </source>
</evidence>